<gene>
    <name evidence="3" type="ORF">IV81_GL000749</name>
</gene>
<dbReference type="AlphaFoldDB" id="A0A0R2KZU7"/>
<accession>A0A0R2KZU7</accession>
<dbReference type="Gene3D" id="3.40.710.10">
    <property type="entry name" value="DD-peptidase/beta-lactamase superfamily"/>
    <property type="match status" value="1"/>
</dbReference>
<evidence type="ECO:0000256" key="1">
    <source>
        <dbReference type="SAM" id="Phobius"/>
    </source>
</evidence>
<dbReference type="InterPro" id="IPR000871">
    <property type="entry name" value="Beta-lactam_class-A"/>
</dbReference>
<dbReference type="PANTHER" id="PTHR35333:SF3">
    <property type="entry name" value="BETA-LACTAMASE-TYPE TRANSPEPTIDASE FOLD CONTAINING PROTEIN"/>
    <property type="match status" value="1"/>
</dbReference>
<dbReference type="PANTHER" id="PTHR35333">
    <property type="entry name" value="BETA-LACTAMASE"/>
    <property type="match status" value="1"/>
</dbReference>
<sequence length="297" mass="33792">MWMITFHGRRLNHKGKVWLSGLIIIICLIIALIFGIRHLMSSKSQALPDNPNNPKFSASMDKKVRSLSQKYPALKNENYDMTIYDVSKKKTYHWEQGKTEQMYTASTIKVPILVEYLHQKPKLSANDKKMVARMIRESNNNDATTLFKKIGGTDGLNQMFKRFGMKDSQASSHWWLSTISSKDYVTLLKNIFIDSKLINQTDRNYIISEMVQVNIKQQWGINGFDENANFLANKNGWTLSGTWIIDSIGAIEVKGRMYLISIMSNQHPDGQGQTGLSTAKKELTKVAEASGNYILSN</sequence>
<dbReference type="EMBL" id="JQBX01000002">
    <property type="protein sequence ID" value="KRN94962.1"/>
    <property type="molecule type" value="Genomic_DNA"/>
</dbReference>
<dbReference type="InterPro" id="IPR045155">
    <property type="entry name" value="Beta-lactam_cat"/>
</dbReference>
<feature type="transmembrane region" description="Helical" evidence="1">
    <location>
        <begin position="17"/>
        <end position="36"/>
    </location>
</feature>
<comment type="caution">
    <text evidence="3">The sequence shown here is derived from an EMBL/GenBank/DDBJ whole genome shotgun (WGS) entry which is preliminary data.</text>
</comment>
<keyword evidence="1" id="KW-0472">Membrane</keyword>
<dbReference type="STRING" id="331679.IV81_GL000749"/>
<name>A0A0R2KZU7_9LACO</name>
<dbReference type="Proteomes" id="UP000051859">
    <property type="component" value="Unassembled WGS sequence"/>
</dbReference>
<keyword evidence="1" id="KW-0812">Transmembrane</keyword>
<evidence type="ECO:0000313" key="4">
    <source>
        <dbReference type="Proteomes" id="UP000051859"/>
    </source>
</evidence>
<dbReference type="Pfam" id="PF13354">
    <property type="entry name" value="Beta-lactamase2"/>
    <property type="match status" value="1"/>
</dbReference>
<keyword evidence="1" id="KW-1133">Transmembrane helix</keyword>
<dbReference type="GO" id="GO:0008800">
    <property type="term" value="F:beta-lactamase activity"/>
    <property type="evidence" value="ECO:0007669"/>
    <property type="project" value="InterPro"/>
</dbReference>
<reference evidence="3 4" key="1">
    <citation type="journal article" date="2015" name="Genome Announc.">
        <title>Expanding the biotechnology potential of lactobacilli through comparative genomics of 213 strains and associated genera.</title>
        <authorList>
            <person name="Sun Z."/>
            <person name="Harris H.M."/>
            <person name="McCann A."/>
            <person name="Guo C."/>
            <person name="Argimon S."/>
            <person name="Zhang W."/>
            <person name="Yang X."/>
            <person name="Jeffery I.B."/>
            <person name="Cooney J.C."/>
            <person name="Kagawa T.F."/>
            <person name="Liu W."/>
            <person name="Song Y."/>
            <person name="Salvetti E."/>
            <person name="Wrobel A."/>
            <person name="Rasinkangas P."/>
            <person name="Parkhill J."/>
            <person name="Rea M.C."/>
            <person name="O'Sullivan O."/>
            <person name="Ritari J."/>
            <person name="Douillard F.P."/>
            <person name="Paul Ross R."/>
            <person name="Yang R."/>
            <person name="Briner A.E."/>
            <person name="Felis G.E."/>
            <person name="de Vos W.M."/>
            <person name="Barrangou R."/>
            <person name="Klaenhammer T.R."/>
            <person name="Caufield P.W."/>
            <person name="Cui Y."/>
            <person name="Zhang H."/>
            <person name="O'Toole P.W."/>
        </authorList>
    </citation>
    <scope>NUCLEOTIDE SEQUENCE [LARGE SCALE GENOMIC DNA]</scope>
    <source>
        <strain evidence="3 4">DSM 18001</strain>
    </source>
</reference>
<protein>
    <submittedName>
        <fullName evidence="3">Beta-lactamase class A</fullName>
    </submittedName>
</protein>
<dbReference type="SUPFAM" id="SSF56601">
    <property type="entry name" value="beta-lactamase/transpeptidase-like"/>
    <property type="match status" value="1"/>
</dbReference>
<keyword evidence="4" id="KW-1185">Reference proteome</keyword>
<feature type="domain" description="Beta-lactamase class A catalytic" evidence="2">
    <location>
        <begin position="129"/>
        <end position="263"/>
    </location>
</feature>
<dbReference type="InterPro" id="IPR012338">
    <property type="entry name" value="Beta-lactam/transpept-like"/>
</dbReference>
<dbReference type="GO" id="GO:0046677">
    <property type="term" value="P:response to antibiotic"/>
    <property type="evidence" value="ECO:0007669"/>
    <property type="project" value="InterPro"/>
</dbReference>
<dbReference type="GO" id="GO:0030655">
    <property type="term" value="P:beta-lactam antibiotic catabolic process"/>
    <property type="evidence" value="ECO:0007669"/>
    <property type="project" value="InterPro"/>
</dbReference>
<evidence type="ECO:0000259" key="2">
    <source>
        <dbReference type="Pfam" id="PF13354"/>
    </source>
</evidence>
<dbReference type="PATRIC" id="fig|331679.3.peg.756"/>
<organism evidence="3 4">
    <name type="scientific">Pediococcus stilesii</name>
    <dbReference type="NCBI Taxonomy" id="331679"/>
    <lineage>
        <taxon>Bacteria</taxon>
        <taxon>Bacillati</taxon>
        <taxon>Bacillota</taxon>
        <taxon>Bacilli</taxon>
        <taxon>Lactobacillales</taxon>
        <taxon>Lactobacillaceae</taxon>
        <taxon>Pediococcus</taxon>
    </lineage>
</organism>
<proteinExistence type="predicted"/>
<evidence type="ECO:0000313" key="3">
    <source>
        <dbReference type="EMBL" id="KRN94962.1"/>
    </source>
</evidence>